<dbReference type="AlphaFoldDB" id="A0A0E0D2X8"/>
<keyword evidence="2" id="KW-1185">Reference proteome</keyword>
<dbReference type="EnsemblPlants" id="OMERI03G21450.1">
    <property type="protein sequence ID" value="OMERI03G21450.1"/>
    <property type="gene ID" value="OMERI03G21450"/>
</dbReference>
<organism evidence="1">
    <name type="scientific">Oryza meridionalis</name>
    <dbReference type="NCBI Taxonomy" id="40149"/>
    <lineage>
        <taxon>Eukaryota</taxon>
        <taxon>Viridiplantae</taxon>
        <taxon>Streptophyta</taxon>
        <taxon>Embryophyta</taxon>
        <taxon>Tracheophyta</taxon>
        <taxon>Spermatophyta</taxon>
        <taxon>Magnoliopsida</taxon>
        <taxon>Liliopsida</taxon>
        <taxon>Poales</taxon>
        <taxon>Poaceae</taxon>
        <taxon>BOP clade</taxon>
        <taxon>Oryzoideae</taxon>
        <taxon>Oryzeae</taxon>
        <taxon>Oryzinae</taxon>
        <taxon>Oryza</taxon>
    </lineage>
</organism>
<evidence type="ECO:0000313" key="1">
    <source>
        <dbReference type="EnsemblPlants" id="OMERI03G21450.1"/>
    </source>
</evidence>
<proteinExistence type="predicted"/>
<evidence type="ECO:0000313" key="2">
    <source>
        <dbReference type="Proteomes" id="UP000008021"/>
    </source>
</evidence>
<dbReference type="Gramene" id="OMERI03G21450.1">
    <property type="protein sequence ID" value="OMERI03G21450.1"/>
    <property type="gene ID" value="OMERI03G21450"/>
</dbReference>
<protein>
    <submittedName>
        <fullName evidence="1">Uncharacterized protein</fullName>
    </submittedName>
</protein>
<reference evidence="1" key="1">
    <citation type="submission" date="2015-04" db="UniProtKB">
        <authorList>
            <consortium name="EnsemblPlants"/>
        </authorList>
    </citation>
    <scope>IDENTIFICATION</scope>
</reference>
<dbReference type="HOGENOM" id="CLU_126796_0_0_1"/>
<accession>A0A0E0D2X8</accession>
<name>A0A0E0D2X8_9ORYZ</name>
<reference evidence="1" key="2">
    <citation type="submission" date="2018-05" db="EMBL/GenBank/DDBJ databases">
        <title>OmerRS3 (Oryza meridionalis Reference Sequence Version 3).</title>
        <authorList>
            <person name="Zhang J."/>
            <person name="Kudrna D."/>
            <person name="Lee S."/>
            <person name="Talag J."/>
            <person name="Welchert J."/>
            <person name="Wing R.A."/>
        </authorList>
    </citation>
    <scope>NUCLEOTIDE SEQUENCE [LARGE SCALE GENOMIC DNA]</scope>
    <source>
        <strain evidence="1">cv. OR44</strain>
    </source>
</reference>
<dbReference type="Proteomes" id="UP000008021">
    <property type="component" value="Chromosome 3"/>
</dbReference>
<sequence>MEARWHPMEECGADESRARIRWVAQAQEFPRRTVSALASREGDSTKACIWESKNRRARAWWGQECMTLYSREETSWICFGNHKGYDGNEVRRNRGGIEMYPNHNQDLIAYLLANGAGMHNLLIMLWQIWKARNDIISKTRNGSLNKFVLNKEGYMKDPGHWSLRPILSKIKNIMQIYVAIIFD</sequence>